<gene>
    <name evidence="2" type="ORF">CO058_03350</name>
</gene>
<proteinExistence type="predicted"/>
<reference evidence="3" key="1">
    <citation type="submission" date="2017-09" db="EMBL/GenBank/DDBJ databases">
        <title>Depth-based differentiation of microbial function through sediment-hosted aquifers and enrichment of novel symbionts in the deep terrestrial subsurface.</title>
        <authorList>
            <person name="Probst A.J."/>
            <person name="Ladd B."/>
            <person name="Jarett J.K."/>
            <person name="Geller-Mcgrath D.E."/>
            <person name="Sieber C.M.K."/>
            <person name="Emerson J.B."/>
            <person name="Anantharaman K."/>
            <person name="Thomas B.C."/>
            <person name="Malmstrom R."/>
            <person name="Stieglmeier M."/>
            <person name="Klingl A."/>
            <person name="Woyke T."/>
            <person name="Ryan C.M."/>
            <person name="Banfield J.F."/>
        </authorList>
    </citation>
    <scope>NUCLEOTIDE SEQUENCE [LARGE SCALE GENOMIC DNA]</scope>
</reference>
<evidence type="ECO:0000313" key="2">
    <source>
        <dbReference type="EMBL" id="PJC23443.1"/>
    </source>
</evidence>
<dbReference type="Gene3D" id="3.40.190.10">
    <property type="entry name" value="Periplasmic binding protein-like II"/>
    <property type="match status" value="1"/>
</dbReference>
<keyword evidence="1" id="KW-1133">Transmembrane helix</keyword>
<evidence type="ECO:0000256" key="1">
    <source>
        <dbReference type="SAM" id="Phobius"/>
    </source>
</evidence>
<dbReference type="PANTHER" id="PTHR43649:SF12">
    <property type="entry name" value="DIACETYLCHITOBIOSE BINDING PROTEIN DASA"/>
    <property type="match status" value="1"/>
</dbReference>
<dbReference type="EMBL" id="PFSJ01000025">
    <property type="protein sequence ID" value="PJC23443.1"/>
    <property type="molecule type" value="Genomic_DNA"/>
</dbReference>
<feature type="transmembrane region" description="Helical" evidence="1">
    <location>
        <begin position="12"/>
        <end position="31"/>
    </location>
</feature>
<dbReference type="PANTHER" id="PTHR43649">
    <property type="entry name" value="ARABINOSE-BINDING PROTEIN-RELATED"/>
    <property type="match status" value="1"/>
</dbReference>
<dbReference type="InterPro" id="IPR006059">
    <property type="entry name" value="SBP"/>
</dbReference>
<organism evidence="2 3">
    <name type="scientific">candidate division WWE3 bacterium CG_4_9_14_0_2_um_filter_35_11</name>
    <dbReference type="NCBI Taxonomy" id="1975077"/>
    <lineage>
        <taxon>Bacteria</taxon>
        <taxon>Katanobacteria</taxon>
    </lineage>
</organism>
<keyword evidence="1" id="KW-0812">Transmembrane</keyword>
<dbReference type="Pfam" id="PF13416">
    <property type="entry name" value="SBP_bac_8"/>
    <property type="match status" value="1"/>
</dbReference>
<dbReference type="InterPro" id="IPR050490">
    <property type="entry name" value="Bact_solute-bd_prot1"/>
</dbReference>
<name>A0A2M8EL27_UNCKA</name>
<evidence type="ECO:0000313" key="3">
    <source>
        <dbReference type="Proteomes" id="UP000229756"/>
    </source>
</evidence>
<keyword evidence="1" id="KW-0472">Membrane</keyword>
<dbReference type="Proteomes" id="UP000229756">
    <property type="component" value="Unassembled WGS sequence"/>
</dbReference>
<accession>A0A2M8EL27</accession>
<sequence length="429" mass="47769">MIPTFKLPNKKFLFIGVFILVVVLAAFAFWYTRKDKAPVSKPVTLEYWGINESEADMTVLIEQYKVLHPNVTINYSNKQFDDDLVRYRQTLLSRLKESTGPSIFRIHSTWVPEYFNELSSAKGELSNASSYKNRFYGIAVDQCGSTTGEIYCVPLKYDGLVLLYNTNMFDQAGLQKPVTWEDIRSLALRLTIKNGDTITRSGLALGTALNVTNSTDVLGLMLTQSGVSIPSGLDTDAASAALSFYRAFAIKDKVWNSSMQNSILSFATEKVAMVFVKREDIEKILSINPTLKFGVTDVPQLPDIDGNIKQKSWASIWVESASADLDDDQKNAAWEFLNWLSAADQQKTLFSEVKKTNKVGYVYSDKNLASELKNMPYLYPVAELAPYASTSFITDNSGNDNYVQALKATIDSGGDPITDLKVVKAILSK</sequence>
<dbReference type="SUPFAM" id="SSF53850">
    <property type="entry name" value="Periplasmic binding protein-like II"/>
    <property type="match status" value="1"/>
</dbReference>
<dbReference type="AlphaFoldDB" id="A0A2M8EL27"/>
<protein>
    <recommendedName>
        <fullName evidence="4">Sugar ABC transporter substrate-binding protein</fullName>
    </recommendedName>
</protein>
<evidence type="ECO:0008006" key="4">
    <source>
        <dbReference type="Google" id="ProtNLM"/>
    </source>
</evidence>
<comment type="caution">
    <text evidence="2">The sequence shown here is derived from an EMBL/GenBank/DDBJ whole genome shotgun (WGS) entry which is preliminary data.</text>
</comment>